<dbReference type="EMBL" id="CM000842">
    <property type="protein sequence ID" value="KRH40443.1"/>
    <property type="molecule type" value="Genomic_DNA"/>
</dbReference>
<dbReference type="InParanoid" id="A0A0R0IKY0"/>
<keyword evidence="1" id="KW-0812">Transmembrane</keyword>
<protein>
    <submittedName>
        <fullName evidence="2 3">Uncharacterized protein</fullName>
    </submittedName>
</protein>
<sequence length="107" mass="11998">MTSYNRYTPWLPHLRCSFSDNGSGFFFSNTNKVASFLTTTTTSFEETLQDLSFGNSNPLSSPSPPLMISVISSPAVHVICGFQQSTILIFFIDSSIFFFLFHFFLIG</sequence>
<evidence type="ECO:0000256" key="1">
    <source>
        <dbReference type="SAM" id="Phobius"/>
    </source>
</evidence>
<name>A0A0R0IKY0_SOYBN</name>
<reference evidence="2" key="3">
    <citation type="submission" date="2018-07" db="EMBL/GenBank/DDBJ databases">
        <title>WGS assembly of Glycine max.</title>
        <authorList>
            <person name="Schmutz J."/>
            <person name="Cannon S."/>
            <person name="Schlueter J."/>
            <person name="Ma J."/>
            <person name="Mitros T."/>
            <person name="Nelson W."/>
            <person name="Hyten D."/>
            <person name="Song Q."/>
            <person name="Thelen J."/>
            <person name="Cheng J."/>
            <person name="Xu D."/>
            <person name="Hellsten U."/>
            <person name="May G."/>
            <person name="Yu Y."/>
            <person name="Sakurai T."/>
            <person name="Umezawa T."/>
            <person name="Bhattacharyya M."/>
            <person name="Sandhu D."/>
            <person name="Valliyodan B."/>
            <person name="Lindquist E."/>
            <person name="Peto M."/>
            <person name="Grant D."/>
            <person name="Shu S."/>
            <person name="Goodstein D."/>
            <person name="Barry K."/>
            <person name="Futrell-Griggs M."/>
            <person name="Abernathy B."/>
            <person name="Du J."/>
            <person name="Tian Z."/>
            <person name="Zhu L."/>
            <person name="Gill N."/>
            <person name="Joshi T."/>
            <person name="Libault M."/>
            <person name="Sethuraman A."/>
            <person name="Zhang X."/>
            <person name="Shinozaki K."/>
            <person name="Nguyen H."/>
            <person name="Wing R."/>
            <person name="Cregan P."/>
            <person name="Specht J."/>
            <person name="Grimwood J."/>
            <person name="Rokhsar D."/>
            <person name="Stacey G."/>
            <person name="Shoemaker R."/>
            <person name="Jackson S."/>
        </authorList>
    </citation>
    <scope>NUCLEOTIDE SEQUENCE</scope>
    <source>
        <tissue evidence="2">Callus</tissue>
    </source>
</reference>
<reference evidence="2 3" key="1">
    <citation type="journal article" date="2010" name="Nature">
        <title>Genome sequence of the palaeopolyploid soybean.</title>
        <authorList>
            <person name="Schmutz J."/>
            <person name="Cannon S.B."/>
            <person name="Schlueter J."/>
            <person name="Ma J."/>
            <person name="Mitros T."/>
            <person name="Nelson W."/>
            <person name="Hyten D.L."/>
            <person name="Song Q."/>
            <person name="Thelen J.J."/>
            <person name="Cheng J."/>
            <person name="Xu D."/>
            <person name="Hellsten U."/>
            <person name="May G.D."/>
            <person name="Yu Y."/>
            <person name="Sakurai T."/>
            <person name="Umezawa T."/>
            <person name="Bhattacharyya M.K."/>
            <person name="Sandhu D."/>
            <person name="Valliyodan B."/>
            <person name="Lindquist E."/>
            <person name="Peto M."/>
            <person name="Grant D."/>
            <person name="Shu S."/>
            <person name="Goodstein D."/>
            <person name="Barry K."/>
            <person name="Futrell-Griggs M."/>
            <person name="Abernathy B."/>
            <person name="Du J."/>
            <person name="Tian Z."/>
            <person name="Zhu L."/>
            <person name="Gill N."/>
            <person name="Joshi T."/>
            <person name="Libault M."/>
            <person name="Sethuraman A."/>
            <person name="Zhang X.-C."/>
            <person name="Shinozaki K."/>
            <person name="Nguyen H.T."/>
            <person name="Wing R.A."/>
            <person name="Cregan P."/>
            <person name="Specht J."/>
            <person name="Grimwood J."/>
            <person name="Rokhsar D."/>
            <person name="Stacey G."/>
            <person name="Shoemaker R.C."/>
            <person name="Jackson S.A."/>
        </authorList>
    </citation>
    <scope>NUCLEOTIDE SEQUENCE [LARGE SCALE GENOMIC DNA]</scope>
    <source>
        <strain evidence="3">cv. Williams 82</strain>
        <tissue evidence="2">Callus</tissue>
    </source>
</reference>
<accession>A0A0R0IKY0</accession>
<evidence type="ECO:0000313" key="4">
    <source>
        <dbReference type="Proteomes" id="UP000008827"/>
    </source>
</evidence>
<keyword evidence="1" id="KW-1133">Transmembrane helix</keyword>
<dbReference type="Proteomes" id="UP000008827">
    <property type="component" value="Chromosome 9"/>
</dbReference>
<dbReference type="Gramene" id="KRH40443">
    <property type="protein sequence ID" value="KRH40443"/>
    <property type="gene ID" value="GLYMA_09G258800"/>
</dbReference>
<keyword evidence="1" id="KW-0472">Membrane</keyword>
<proteinExistence type="predicted"/>
<gene>
    <name evidence="2" type="ORF">GLYMA_09G258800</name>
</gene>
<dbReference type="AlphaFoldDB" id="A0A0R0IKY0"/>
<feature type="transmembrane region" description="Helical" evidence="1">
    <location>
        <begin position="87"/>
        <end position="106"/>
    </location>
</feature>
<evidence type="ECO:0000313" key="2">
    <source>
        <dbReference type="EMBL" id="KRH40443.1"/>
    </source>
</evidence>
<keyword evidence="4" id="KW-1185">Reference proteome</keyword>
<dbReference type="EnsemblPlants" id="KRH40443">
    <property type="protein sequence ID" value="KRH40443"/>
    <property type="gene ID" value="GLYMA_09G258800"/>
</dbReference>
<organism evidence="2">
    <name type="scientific">Glycine max</name>
    <name type="common">Soybean</name>
    <name type="synonym">Glycine hispida</name>
    <dbReference type="NCBI Taxonomy" id="3847"/>
    <lineage>
        <taxon>Eukaryota</taxon>
        <taxon>Viridiplantae</taxon>
        <taxon>Streptophyta</taxon>
        <taxon>Embryophyta</taxon>
        <taxon>Tracheophyta</taxon>
        <taxon>Spermatophyta</taxon>
        <taxon>Magnoliopsida</taxon>
        <taxon>eudicotyledons</taxon>
        <taxon>Gunneridae</taxon>
        <taxon>Pentapetalae</taxon>
        <taxon>rosids</taxon>
        <taxon>fabids</taxon>
        <taxon>Fabales</taxon>
        <taxon>Fabaceae</taxon>
        <taxon>Papilionoideae</taxon>
        <taxon>50 kb inversion clade</taxon>
        <taxon>NPAAA clade</taxon>
        <taxon>indigoferoid/millettioid clade</taxon>
        <taxon>Phaseoleae</taxon>
        <taxon>Glycine</taxon>
        <taxon>Glycine subgen. Soja</taxon>
    </lineage>
</organism>
<reference evidence="3" key="2">
    <citation type="submission" date="2018-02" db="UniProtKB">
        <authorList>
            <consortium name="EnsemblPlants"/>
        </authorList>
    </citation>
    <scope>IDENTIFICATION</scope>
    <source>
        <strain evidence="3">Williams 82</strain>
    </source>
</reference>
<evidence type="ECO:0000313" key="3">
    <source>
        <dbReference type="EnsemblPlants" id="KRH40443"/>
    </source>
</evidence>